<evidence type="ECO:0000259" key="5">
    <source>
        <dbReference type="Pfam" id="PF13847"/>
    </source>
</evidence>
<accession>A0A1C0TW17</accession>
<dbReference type="PANTHER" id="PTHR44307">
    <property type="entry name" value="PHOSPHOETHANOLAMINE METHYLTRANSFERASE"/>
    <property type="match status" value="1"/>
</dbReference>
<evidence type="ECO:0000256" key="3">
    <source>
        <dbReference type="ARBA" id="ARBA00022679"/>
    </source>
</evidence>
<dbReference type="EMBL" id="MAUJ01000001">
    <property type="protein sequence ID" value="OCQ23518.1"/>
    <property type="molecule type" value="Genomic_DNA"/>
</dbReference>
<comment type="pathway">
    <text evidence="1">Lipid metabolism.</text>
</comment>
<dbReference type="Pfam" id="PF13847">
    <property type="entry name" value="Methyltransf_31"/>
    <property type="match status" value="1"/>
</dbReference>
<dbReference type="OrthoDB" id="9792690at2"/>
<dbReference type="Proteomes" id="UP000093366">
    <property type="component" value="Unassembled WGS sequence"/>
</dbReference>
<protein>
    <recommendedName>
        <fullName evidence="5">Methyltransferase domain-containing protein</fullName>
    </recommendedName>
</protein>
<dbReference type="InterPro" id="IPR025714">
    <property type="entry name" value="Methyltranfer_dom"/>
</dbReference>
<dbReference type="SUPFAM" id="SSF53335">
    <property type="entry name" value="S-adenosyl-L-methionine-dependent methyltransferases"/>
    <property type="match status" value="1"/>
</dbReference>
<dbReference type="InterPro" id="IPR029063">
    <property type="entry name" value="SAM-dependent_MTases_sf"/>
</dbReference>
<sequence length="240" mass="27587">MEYNSPLSKEKERTLISLLNLQPKNKVIEVGCGNGKLLLNLVEASDVNILGIDINAELVSAATEAAKAEVCETQYQFICKRFDELTLKSHYYDTFICNGSSHAFGIGEGALNKMAQQAHDLLNCGGRFLLGECYWKKQPPQAFLEFLGQPSSIYRHYKGNMEVIERHGFKPLYATSSNQEEWDDFEWRRKLNINNKLKLEPDNKALLDEQARIQHWLDAYVKWGRDHLGYGFYLFEKVDL</sequence>
<feature type="domain" description="Methyltransferase" evidence="5">
    <location>
        <begin position="24"/>
        <end position="138"/>
    </location>
</feature>
<dbReference type="Gene3D" id="3.40.50.150">
    <property type="entry name" value="Vaccinia Virus protein VP39"/>
    <property type="match status" value="1"/>
</dbReference>
<dbReference type="CDD" id="cd02440">
    <property type="entry name" value="AdoMet_MTases"/>
    <property type="match status" value="1"/>
</dbReference>
<dbReference type="AlphaFoldDB" id="A0A1C0TW17"/>
<evidence type="ECO:0000313" key="7">
    <source>
        <dbReference type="Proteomes" id="UP000093366"/>
    </source>
</evidence>
<dbReference type="GO" id="GO:0032259">
    <property type="term" value="P:methylation"/>
    <property type="evidence" value="ECO:0007669"/>
    <property type="project" value="UniProtKB-KW"/>
</dbReference>
<keyword evidence="3" id="KW-0808">Transferase</keyword>
<dbReference type="PANTHER" id="PTHR44307:SF2">
    <property type="entry name" value="PHOSPHOETHANOLAMINE METHYLTRANSFERASE ISOFORM X1"/>
    <property type="match status" value="1"/>
</dbReference>
<evidence type="ECO:0000256" key="2">
    <source>
        <dbReference type="ARBA" id="ARBA00022603"/>
    </source>
</evidence>
<organism evidence="6 7">
    <name type="scientific">Pseudoalteromonas luteoviolacea</name>
    <dbReference type="NCBI Taxonomy" id="43657"/>
    <lineage>
        <taxon>Bacteria</taxon>
        <taxon>Pseudomonadati</taxon>
        <taxon>Pseudomonadota</taxon>
        <taxon>Gammaproteobacteria</taxon>
        <taxon>Alteromonadales</taxon>
        <taxon>Pseudoalteromonadaceae</taxon>
        <taxon>Pseudoalteromonas</taxon>
    </lineage>
</organism>
<dbReference type="GO" id="GO:0008168">
    <property type="term" value="F:methyltransferase activity"/>
    <property type="evidence" value="ECO:0007669"/>
    <property type="project" value="UniProtKB-KW"/>
</dbReference>
<name>A0A1C0TW17_9GAMM</name>
<reference evidence="7" key="1">
    <citation type="submission" date="2016-07" db="EMBL/GenBank/DDBJ databases">
        <authorList>
            <person name="Florea S."/>
            <person name="Webb J.S."/>
            <person name="Jaromczyk J."/>
            <person name="Schardl C.L."/>
        </authorList>
    </citation>
    <scope>NUCLEOTIDE SEQUENCE [LARGE SCALE GENOMIC DNA]</scope>
    <source>
        <strain evidence="7">IPB1</strain>
    </source>
</reference>
<comment type="pathway">
    <text evidence="4">Phospholipid metabolism.</text>
</comment>
<evidence type="ECO:0000256" key="1">
    <source>
        <dbReference type="ARBA" id="ARBA00005189"/>
    </source>
</evidence>
<gene>
    <name evidence="6" type="ORF">A7985_06145</name>
</gene>
<comment type="caution">
    <text evidence="6">The sequence shown here is derived from an EMBL/GenBank/DDBJ whole genome shotgun (WGS) entry which is preliminary data.</text>
</comment>
<keyword evidence="2" id="KW-0489">Methyltransferase</keyword>
<evidence type="ECO:0000256" key="4">
    <source>
        <dbReference type="ARBA" id="ARBA00025707"/>
    </source>
</evidence>
<proteinExistence type="predicted"/>
<dbReference type="RefSeq" id="WP_065789535.1">
    <property type="nucleotide sequence ID" value="NZ_MAUJ01000001.1"/>
</dbReference>
<evidence type="ECO:0000313" key="6">
    <source>
        <dbReference type="EMBL" id="OCQ23518.1"/>
    </source>
</evidence>